<dbReference type="Proteomes" id="UP001497382">
    <property type="component" value="Unassembled WGS sequence"/>
</dbReference>
<feature type="non-terminal residue" evidence="1">
    <location>
        <position position="44"/>
    </location>
</feature>
<protein>
    <submittedName>
        <fullName evidence="1">Uncharacterized protein</fullName>
    </submittedName>
</protein>
<dbReference type="AlphaFoldDB" id="A0AAV2BTD4"/>
<gene>
    <name evidence="1" type="ORF">LARSCL_LOCUS21425</name>
</gene>
<evidence type="ECO:0000313" key="2">
    <source>
        <dbReference type="Proteomes" id="UP001497382"/>
    </source>
</evidence>
<keyword evidence="2" id="KW-1185">Reference proteome</keyword>
<organism evidence="1 2">
    <name type="scientific">Larinioides sclopetarius</name>
    <dbReference type="NCBI Taxonomy" id="280406"/>
    <lineage>
        <taxon>Eukaryota</taxon>
        <taxon>Metazoa</taxon>
        <taxon>Ecdysozoa</taxon>
        <taxon>Arthropoda</taxon>
        <taxon>Chelicerata</taxon>
        <taxon>Arachnida</taxon>
        <taxon>Araneae</taxon>
        <taxon>Araneomorphae</taxon>
        <taxon>Entelegynae</taxon>
        <taxon>Araneoidea</taxon>
        <taxon>Araneidae</taxon>
        <taxon>Larinioides</taxon>
    </lineage>
</organism>
<name>A0AAV2BTD4_9ARAC</name>
<comment type="caution">
    <text evidence="1">The sequence shown here is derived from an EMBL/GenBank/DDBJ whole genome shotgun (WGS) entry which is preliminary data.</text>
</comment>
<proteinExistence type="predicted"/>
<reference evidence="1 2" key="1">
    <citation type="submission" date="2024-04" db="EMBL/GenBank/DDBJ databases">
        <authorList>
            <person name="Rising A."/>
            <person name="Reimegard J."/>
            <person name="Sonavane S."/>
            <person name="Akerstrom W."/>
            <person name="Nylinder S."/>
            <person name="Hedman E."/>
            <person name="Kallberg Y."/>
        </authorList>
    </citation>
    <scope>NUCLEOTIDE SEQUENCE [LARGE SCALE GENOMIC DNA]</scope>
</reference>
<sequence>MLYSKVPSSEKQEELISASDSRDCKSLFSYGGRTATGRSSMSTE</sequence>
<accession>A0AAV2BTD4</accession>
<evidence type="ECO:0000313" key="1">
    <source>
        <dbReference type="EMBL" id="CAL1299566.1"/>
    </source>
</evidence>
<dbReference type="EMBL" id="CAXIEN010000507">
    <property type="protein sequence ID" value="CAL1299566.1"/>
    <property type="molecule type" value="Genomic_DNA"/>
</dbReference>